<sequence length="570" mass="63782">MRRIATAAFLLVSVVWGYAEAQDREGEDPTEFTPAQKSALASLPRNKGAANPQLEMVREESQRIVGTLKGSLTTPSMAVNTWVVVVPQVPSFDGQQVIDQATSLDAEEIVDQSPEKRPLLRSKVKVAAPETPSTSSYESAITVQLYSRKLKRRSQRHSDVQDLLPSERDRYLVPDRYFDYESEAFRAWKEQHGFVREKRESEFAFAHRVFQTITTDYSYQYEFRQERTATNLCQLNETDCGGLSILFTTVMRSEAIPARTLVGRWAKSASRASKRGGDRDDAFHVIAEFFAKDIGWIPVDAASAVLHDNTPTKTKYFGIQAGNFVTFHFDQEVLIDTDLWGVKPMGFVQMPKYWFRGKGAFDDIVFKHDWIVEKVSAKPDDASLANSKIQSSGKSVGKPSGEQPNYVFLPLVHLRQGERLCAPTSASIVLLRYGMQVPPQQIKQLANSVTTKPEFSGTYFKDLVDGLEKMGVVWTRQHFATDADGFAAGMAVIEKSLREGRPVIVDTYVPPGGHTVVINGFDPNRKLISIVDPLMAAPGLRSITYAEFERSWRSVISDVRGCILTAPKSF</sequence>
<dbReference type="SMART" id="SM00460">
    <property type="entry name" value="TGc"/>
    <property type="match status" value="1"/>
</dbReference>
<dbReference type="EMBL" id="ANOG01000622">
    <property type="protein sequence ID" value="EMI18728.1"/>
    <property type="molecule type" value="Genomic_DNA"/>
</dbReference>
<dbReference type="Gene3D" id="3.10.620.30">
    <property type="match status" value="1"/>
</dbReference>
<dbReference type="OrthoDB" id="9787782at2"/>
<name>M5RH84_9BACT</name>
<dbReference type="RefSeq" id="WP_008700256.1">
    <property type="nucleotide sequence ID" value="NZ_ANOG01000622.1"/>
</dbReference>
<dbReference type="Gene3D" id="3.90.70.10">
    <property type="entry name" value="Cysteine proteinases"/>
    <property type="match status" value="1"/>
</dbReference>
<dbReference type="PATRIC" id="fig|1265738.3.peg.4372"/>
<dbReference type="Proteomes" id="UP000011991">
    <property type="component" value="Unassembled WGS sequence"/>
</dbReference>
<dbReference type="Pfam" id="PF01841">
    <property type="entry name" value="Transglut_core"/>
    <property type="match status" value="1"/>
</dbReference>
<reference evidence="3 4" key="1">
    <citation type="journal article" date="2013" name="Mar. Genomics">
        <title>Expression of sulfatases in Rhodopirellula baltica and the diversity of sulfatases in the genus Rhodopirellula.</title>
        <authorList>
            <person name="Wegner C.E."/>
            <person name="Richter-Heitmann T."/>
            <person name="Klindworth A."/>
            <person name="Klockow C."/>
            <person name="Richter M."/>
            <person name="Achstetter T."/>
            <person name="Glockner F.O."/>
            <person name="Harder J."/>
        </authorList>
    </citation>
    <scope>NUCLEOTIDE SEQUENCE [LARGE SCALE GENOMIC DNA]</scope>
    <source>
        <strain evidence="3 4">SM1</strain>
    </source>
</reference>
<dbReference type="PANTHER" id="PTHR37002">
    <property type="entry name" value="AGAP007005-PA"/>
    <property type="match status" value="1"/>
</dbReference>
<dbReference type="PANTHER" id="PTHR37002:SF3">
    <property type="entry name" value="TRANSGLUTAMINASE-LIKE DOMAIN-CONTAINING PROTEIN"/>
    <property type="match status" value="1"/>
</dbReference>
<dbReference type="InterPro" id="IPR002931">
    <property type="entry name" value="Transglutaminase-like"/>
</dbReference>
<dbReference type="InterPro" id="IPR039564">
    <property type="entry name" value="Peptidase_C39-like"/>
</dbReference>
<dbReference type="AlphaFoldDB" id="M5RH84"/>
<accession>M5RH84</accession>
<dbReference type="Pfam" id="PF13529">
    <property type="entry name" value="Peptidase_C39_2"/>
    <property type="match status" value="1"/>
</dbReference>
<feature type="domain" description="Transglutaminase-like" evidence="2">
    <location>
        <begin position="232"/>
        <end position="303"/>
    </location>
</feature>
<keyword evidence="4" id="KW-1185">Reference proteome</keyword>
<dbReference type="InterPro" id="IPR038765">
    <property type="entry name" value="Papain-like_cys_pep_sf"/>
</dbReference>
<comment type="caution">
    <text evidence="3">The sequence shown here is derived from an EMBL/GenBank/DDBJ whole genome shotgun (WGS) entry which is preliminary data.</text>
</comment>
<proteinExistence type="predicted"/>
<protein>
    <submittedName>
        <fullName evidence="3">Transglutaminase domain protein</fullName>
    </submittedName>
</protein>
<organism evidence="3 4">
    <name type="scientific">Rhodopirellula maiorica SM1</name>
    <dbReference type="NCBI Taxonomy" id="1265738"/>
    <lineage>
        <taxon>Bacteria</taxon>
        <taxon>Pseudomonadati</taxon>
        <taxon>Planctomycetota</taxon>
        <taxon>Planctomycetia</taxon>
        <taxon>Pirellulales</taxon>
        <taxon>Pirellulaceae</taxon>
        <taxon>Novipirellula</taxon>
    </lineage>
</organism>
<evidence type="ECO:0000313" key="4">
    <source>
        <dbReference type="Proteomes" id="UP000011991"/>
    </source>
</evidence>
<dbReference type="SUPFAM" id="SSF54001">
    <property type="entry name" value="Cysteine proteinases"/>
    <property type="match status" value="1"/>
</dbReference>
<feature type="signal peptide" evidence="1">
    <location>
        <begin position="1"/>
        <end position="21"/>
    </location>
</feature>
<gene>
    <name evidence="3" type="ORF">RMSM_04359</name>
</gene>
<feature type="chain" id="PRO_5004070512" evidence="1">
    <location>
        <begin position="22"/>
        <end position="570"/>
    </location>
</feature>
<evidence type="ECO:0000259" key="2">
    <source>
        <dbReference type="SMART" id="SM00460"/>
    </source>
</evidence>
<evidence type="ECO:0000256" key="1">
    <source>
        <dbReference type="SAM" id="SignalP"/>
    </source>
</evidence>
<evidence type="ECO:0000313" key="3">
    <source>
        <dbReference type="EMBL" id="EMI18728.1"/>
    </source>
</evidence>
<keyword evidence="1" id="KW-0732">Signal</keyword>